<feature type="compositionally biased region" description="Low complexity" evidence="1">
    <location>
        <begin position="313"/>
        <end position="328"/>
    </location>
</feature>
<dbReference type="VEuPathDB" id="ToxoDB:EAH_00058050"/>
<dbReference type="GeneID" id="25273875"/>
<dbReference type="AlphaFoldDB" id="U6GLI4"/>
<dbReference type="Proteomes" id="UP000018050">
    <property type="component" value="Unassembled WGS sequence"/>
</dbReference>
<feature type="compositionally biased region" description="Low complexity" evidence="1">
    <location>
        <begin position="52"/>
        <end position="71"/>
    </location>
</feature>
<protein>
    <submittedName>
        <fullName evidence="2">Uncharacterized protein</fullName>
    </submittedName>
</protein>
<organism evidence="2 3">
    <name type="scientific">Eimeria acervulina</name>
    <name type="common">Coccidian parasite</name>
    <dbReference type="NCBI Taxonomy" id="5801"/>
    <lineage>
        <taxon>Eukaryota</taxon>
        <taxon>Sar</taxon>
        <taxon>Alveolata</taxon>
        <taxon>Apicomplexa</taxon>
        <taxon>Conoidasida</taxon>
        <taxon>Coccidia</taxon>
        <taxon>Eucoccidiorida</taxon>
        <taxon>Eimeriorina</taxon>
        <taxon>Eimeriidae</taxon>
        <taxon>Eimeria</taxon>
    </lineage>
</organism>
<evidence type="ECO:0000256" key="1">
    <source>
        <dbReference type="SAM" id="MobiDB-lite"/>
    </source>
</evidence>
<evidence type="ECO:0000313" key="3">
    <source>
        <dbReference type="Proteomes" id="UP000018050"/>
    </source>
</evidence>
<sequence length="438" mass="44841">MLPVGSCAELKAAAATTSSKEAAAEVGCSLLLPLSLDELLQQHSPSGGRAYGSSSSSSNCSGSSSSSSSNSFNPQLTPDACPLSNLEEQRRVRFCEYNEEWLLTEEASLASCGARVPEDVAVPDAAAAAAGVWPVASAAAAADDDDDAAAATSGSACMHAATEETHQSTIWGVCTPQNTSMHQHLNSSYRCLSSPPAFAAAAAETTAGEEEAGTAEAAAPAAAAADAAAATAASSREEGEGEELEEGGFAFWGYRETPHTPPGIGSHAAAGIRSQQQRQRRHTAPHPSLRTALIRFADGSLQRRLLHAPPSPASSQPHKSAVKQQQQQQLLLQQQEGAAMLHAVACYQNIAQPGVSAAAASSLSSSSAAAATATAAADAAAAAGACSPERSLSMCSRSQQQLDKSVSSVSTYLQQNKSTVMYACCDAPFVDVAAFKQE</sequence>
<proteinExistence type="predicted"/>
<gene>
    <name evidence="2" type="ORF">EAH_00058050</name>
</gene>
<accession>U6GLI4</accession>
<reference evidence="2" key="1">
    <citation type="submission" date="2013-10" db="EMBL/GenBank/DDBJ databases">
        <title>Genomic analysis of the causative agents of coccidiosis in chickens.</title>
        <authorList>
            <person name="Reid A.J."/>
            <person name="Blake D."/>
            <person name="Billington K."/>
            <person name="Browne H."/>
            <person name="Dunn M."/>
            <person name="Hung S."/>
            <person name="Kawahara F."/>
            <person name="Miranda-Saavedra D."/>
            <person name="Mourier T."/>
            <person name="Nagra H."/>
            <person name="Otto T.D."/>
            <person name="Rawlings N."/>
            <person name="Sanchez A."/>
            <person name="Sanders M."/>
            <person name="Subramaniam C."/>
            <person name="Tay Y."/>
            <person name="Dear P."/>
            <person name="Doerig C."/>
            <person name="Gruber A."/>
            <person name="Parkinson J."/>
            <person name="Shirley M."/>
            <person name="Wan K.L."/>
            <person name="Berriman M."/>
            <person name="Tomley F."/>
            <person name="Pain A."/>
        </authorList>
    </citation>
    <scope>NUCLEOTIDE SEQUENCE</scope>
    <source>
        <strain evidence="2">Houghton</strain>
    </source>
</reference>
<feature type="region of interest" description="Disordered" evidence="1">
    <location>
        <begin position="43"/>
        <end position="74"/>
    </location>
</feature>
<feature type="region of interest" description="Disordered" evidence="1">
    <location>
        <begin position="253"/>
        <end position="289"/>
    </location>
</feature>
<dbReference type="EMBL" id="HG671440">
    <property type="protein sequence ID" value="CDI81010.1"/>
    <property type="molecule type" value="Genomic_DNA"/>
</dbReference>
<dbReference type="OrthoDB" id="349298at2759"/>
<reference evidence="2" key="2">
    <citation type="submission" date="2013-10" db="EMBL/GenBank/DDBJ databases">
        <authorList>
            <person name="Aslett M."/>
        </authorList>
    </citation>
    <scope>NUCLEOTIDE SEQUENCE</scope>
    <source>
        <strain evidence="2">Houghton</strain>
    </source>
</reference>
<evidence type="ECO:0000313" key="2">
    <source>
        <dbReference type="EMBL" id="CDI81010.1"/>
    </source>
</evidence>
<feature type="region of interest" description="Disordered" evidence="1">
    <location>
        <begin position="306"/>
        <end position="328"/>
    </location>
</feature>
<name>U6GLI4_EIMAC</name>
<keyword evidence="3" id="KW-1185">Reference proteome</keyword>
<dbReference type="RefSeq" id="XP_013249136.1">
    <property type="nucleotide sequence ID" value="XM_013393682.1"/>
</dbReference>